<comment type="caution">
    <text evidence="2">The sequence shown here is derived from an EMBL/GenBank/DDBJ whole genome shotgun (WGS) entry which is preliminary data.</text>
</comment>
<dbReference type="AlphaFoldDB" id="A0A532UVT9"/>
<feature type="domain" description="N-acetyltransferase" evidence="1">
    <location>
        <begin position="14"/>
        <end position="182"/>
    </location>
</feature>
<gene>
    <name evidence="2" type="ORF">CEE37_11570</name>
</gene>
<dbReference type="GO" id="GO:0016747">
    <property type="term" value="F:acyltransferase activity, transferring groups other than amino-acyl groups"/>
    <property type="evidence" value="ECO:0007669"/>
    <property type="project" value="InterPro"/>
</dbReference>
<sequence>MNGTNINNVTHNDVEVRLLRTVDEITSALQIQYHVFVKELAELRTMTTRTDDDISTIQDSWDSISHYAGLFLKDKLVGAGRLIWKPGDLGFRVSSSICLSKFFADETSLCEVSALSVLPEFRHCGYAAAIHWYRLLLAKTLQASYMIASTSLDAAQFFQTMGFKVLEQAYKYKHYVEDKSIGSFLSLDLKDETSTTKYVNYVAARCGEGLSRKVMRCFKSDMEIGLDYLPISGL</sequence>
<dbReference type="SUPFAM" id="SSF55729">
    <property type="entry name" value="Acyl-CoA N-acyltransferases (Nat)"/>
    <property type="match status" value="1"/>
</dbReference>
<organism evidence="2 3">
    <name type="scientific">candidate division LCP-89 bacterium B3_LCP</name>
    <dbReference type="NCBI Taxonomy" id="2012998"/>
    <lineage>
        <taxon>Bacteria</taxon>
        <taxon>Pseudomonadati</taxon>
        <taxon>Bacteria division LCP-89</taxon>
    </lineage>
</organism>
<proteinExistence type="predicted"/>
<protein>
    <recommendedName>
        <fullName evidence="1">N-acetyltransferase domain-containing protein</fullName>
    </recommendedName>
</protein>
<name>A0A532UVT9_UNCL8</name>
<dbReference type="InterPro" id="IPR016181">
    <property type="entry name" value="Acyl_CoA_acyltransferase"/>
</dbReference>
<accession>A0A532UVT9</accession>
<dbReference type="PROSITE" id="PS51186">
    <property type="entry name" value="GNAT"/>
    <property type="match status" value="1"/>
</dbReference>
<evidence type="ECO:0000313" key="3">
    <source>
        <dbReference type="Proteomes" id="UP000319619"/>
    </source>
</evidence>
<dbReference type="Gene3D" id="3.40.630.30">
    <property type="match status" value="1"/>
</dbReference>
<dbReference type="EMBL" id="NJBN01000008">
    <property type="protein sequence ID" value="TKJ39056.1"/>
    <property type="molecule type" value="Genomic_DNA"/>
</dbReference>
<evidence type="ECO:0000313" key="2">
    <source>
        <dbReference type="EMBL" id="TKJ39056.1"/>
    </source>
</evidence>
<dbReference type="InterPro" id="IPR000182">
    <property type="entry name" value="GNAT_dom"/>
</dbReference>
<reference evidence="2 3" key="1">
    <citation type="submission" date="2017-06" db="EMBL/GenBank/DDBJ databases">
        <title>Novel microbial phyla capable of carbon fixation and sulfur reduction in deep-sea sediments.</title>
        <authorList>
            <person name="Huang J."/>
            <person name="Baker B."/>
            <person name="Wang Y."/>
        </authorList>
    </citation>
    <scope>NUCLEOTIDE SEQUENCE [LARGE SCALE GENOMIC DNA]</scope>
    <source>
        <strain evidence="2">B3_LCP</strain>
    </source>
</reference>
<evidence type="ECO:0000259" key="1">
    <source>
        <dbReference type="PROSITE" id="PS51186"/>
    </source>
</evidence>
<dbReference type="Proteomes" id="UP000319619">
    <property type="component" value="Unassembled WGS sequence"/>
</dbReference>